<keyword evidence="6" id="KW-1133">Transmembrane helix</keyword>
<keyword evidence="12" id="KW-1185">Reference proteome</keyword>
<evidence type="ECO:0000313" key="11">
    <source>
        <dbReference type="EMBL" id="KZV57951.1"/>
    </source>
</evidence>
<evidence type="ECO:0000256" key="2">
    <source>
        <dbReference type="ARBA" id="ARBA00022692"/>
    </source>
</evidence>
<keyword evidence="5" id="KW-0862">Zinc</keyword>
<keyword evidence="7" id="KW-0472">Membrane</keyword>
<evidence type="ECO:0000313" key="12">
    <source>
        <dbReference type="Proteomes" id="UP000250235"/>
    </source>
</evidence>
<evidence type="ECO:0000259" key="10">
    <source>
        <dbReference type="PROSITE" id="PS50089"/>
    </source>
</evidence>
<protein>
    <recommendedName>
        <fullName evidence="10">RING-type domain-containing protein</fullName>
    </recommendedName>
</protein>
<evidence type="ECO:0000256" key="3">
    <source>
        <dbReference type="ARBA" id="ARBA00022723"/>
    </source>
</evidence>
<dbReference type="PANTHER" id="PTHR47168">
    <property type="entry name" value="RING ZINC FINGER DOMAIN SUPERFAMILY PROTEIN-RELATED"/>
    <property type="match status" value="1"/>
</dbReference>
<keyword evidence="3" id="KW-0479">Metal-binding</keyword>
<dbReference type="GO" id="GO:0016020">
    <property type="term" value="C:membrane"/>
    <property type="evidence" value="ECO:0007669"/>
    <property type="project" value="UniProtKB-SubCell"/>
</dbReference>
<evidence type="ECO:0000256" key="9">
    <source>
        <dbReference type="SAM" id="MobiDB-lite"/>
    </source>
</evidence>
<dbReference type="GO" id="GO:0008270">
    <property type="term" value="F:zinc ion binding"/>
    <property type="evidence" value="ECO:0007669"/>
    <property type="project" value="UniProtKB-KW"/>
</dbReference>
<name>A0A2Z7DIY1_9LAMI</name>
<feature type="domain" description="RING-type" evidence="10">
    <location>
        <begin position="336"/>
        <end position="378"/>
    </location>
</feature>
<comment type="subcellular location">
    <subcellularLocation>
        <location evidence="1">Membrane</location>
        <topology evidence="1">Single-pass membrane protein</topology>
    </subcellularLocation>
</comment>
<dbReference type="PROSITE" id="PS50089">
    <property type="entry name" value="ZF_RING_2"/>
    <property type="match status" value="1"/>
</dbReference>
<dbReference type="FunFam" id="3.30.40.10:FF:000388">
    <property type="entry name" value="Putative RING zinc finger domain superfamily protein"/>
    <property type="match status" value="1"/>
</dbReference>
<reference evidence="11 12" key="1">
    <citation type="journal article" date="2015" name="Proc. Natl. Acad. Sci. U.S.A.">
        <title>The resurrection genome of Boea hygrometrica: A blueprint for survival of dehydration.</title>
        <authorList>
            <person name="Xiao L."/>
            <person name="Yang G."/>
            <person name="Zhang L."/>
            <person name="Yang X."/>
            <person name="Zhao S."/>
            <person name="Ji Z."/>
            <person name="Zhou Q."/>
            <person name="Hu M."/>
            <person name="Wang Y."/>
            <person name="Chen M."/>
            <person name="Xu Y."/>
            <person name="Jin H."/>
            <person name="Xiao X."/>
            <person name="Hu G."/>
            <person name="Bao F."/>
            <person name="Hu Y."/>
            <person name="Wan P."/>
            <person name="Li L."/>
            <person name="Deng X."/>
            <person name="Kuang T."/>
            <person name="Xiang C."/>
            <person name="Zhu J.K."/>
            <person name="Oliver M.J."/>
            <person name="He Y."/>
        </authorList>
    </citation>
    <scope>NUCLEOTIDE SEQUENCE [LARGE SCALE GENOMIC DNA]</scope>
    <source>
        <strain evidence="12">cv. XS01</strain>
    </source>
</reference>
<feature type="region of interest" description="Disordered" evidence="9">
    <location>
        <begin position="1"/>
        <end position="20"/>
    </location>
</feature>
<dbReference type="AlphaFoldDB" id="A0A2Z7DIY1"/>
<evidence type="ECO:0000256" key="1">
    <source>
        <dbReference type="ARBA" id="ARBA00004167"/>
    </source>
</evidence>
<dbReference type="SMART" id="SM00184">
    <property type="entry name" value="RING"/>
    <property type="match status" value="1"/>
</dbReference>
<dbReference type="Proteomes" id="UP000250235">
    <property type="component" value="Unassembled WGS sequence"/>
</dbReference>
<dbReference type="InterPro" id="IPR001841">
    <property type="entry name" value="Znf_RING"/>
</dbReference>
<proteinExistence type="predicted"/>
<accession>A0A2Z7DIY1</accession>
<keyword evidence="4 8" id="KW-0863">Zinc-finger</keyword>
<dbReference type="InterPro" id="IPR051653">
    <property type="entry name" value="E3_ligase_sorting_rcpt"/>
</dbReference>
<evidence type="ECO:0000256" key="5">
    <source>
        <dbReference type="ARBA" id="ARBA00022833"/>
    </source>
</evidence>
<dbReference type="Pfam" id="PF13639">
    <property type="entry name" value="zf-RING_2"/>
    <property type="match status" value="1"/>
</dbReference>
<dbReference type="PANTHER" id="PTHR47168:SF1">
    <property type="entry name" value="OS02G0798600 PROTEIN"/>
    <property type="match status" value="1"/>
</dbReference>
<dbReference type="SUPFAM" id="SSF57850">
    <property type="entry name" value="RING/U-box"/>
    <property type="match status" value="1"/>
</dbReference>
<evidence type="ECO:0000256" key="7">
    <source>
        <dbReference type="ARBA" id="ARBA00023136"/>
    </source>
</evidence>
<gene>
    <name evidence="11" type="ORF">F511_12107</name>
</gene>
<organism evidence="11 12">
    <name type="scientific">Dorcoceras hygrometricum</name>
    <dbReference type="NCBI Taxonomy" id="472368"/>
    <lineage>
        <taxon>Eukaryota</taxon>
        <taxon>Viridiplantae</taxon>
        <taxon>Streptophyta</taxon>
        <taxon>Embryophyta</taxon>
        <taxon>Tracheophyta</taxon>
        <taxon>Spermatophyta</taxon>
        <taxon>Magnoliopsida</taxon>
        <taxon>eudicotyledons</taxon>
        <taxon>Gunneridae</taxon>
        <taxon>Pentapetalae</taxon>
        <taxon>asterids</taxon>
        <taxon>lamiids</taxon>
        <taxon>Lamiales</taxon>
        <taxon>Gesneriaceae</taxon>
        <taxon>Didymocarpoideae</taxon>
        <taxon>Trichosporeae</taxon>
        <taxon>Loxocarpinae</taxon>
        <taxon>Dorcoceras</taxon>
    </lineage>
</organism>
<sequence length="398" mass="44523">MMKSQACPQQPREELVSENTTNSVFTADAPDAMAEITTSIHSAHDQSRSLSQELTVSRADSDNLQHLPDVALEYNYSDSRSLSVVSDSLPRFQFHGDDHSHVTTISSPGFIVSNSDQDLINVLHHDELSISPNLLSSSIGEISPESRRYSRRLFWDAFSRRSFTRHSESQSILLTDDHDDDQPGSHMRWLFDSGGNLDYRGAGYDLDSFSVRRYHGSERRQQLRSEIPERIIGSNGLLEGDQETTLCVSGLHPDGTCSCDSFLTAEESSSLESISRIVMLAEALFEVLNEIHHQSLSLSESLLPLPAPESLVDTFPLKYHEKVKNIDLDPSNVQQCYICLADYEDGDRLRVLPCNHEYHVPCIDKWLKEINRVCPLCRHNVCDGAGECSASNTAIPSL</sequence>
<dbReference type="OrthoDB" id="8062037at2759"/>
<evidence type="ECO:0000256" key="6">
    <source>
        <dbReference type="ARBA" id="ARBA00022989"/>
    </source>
</evidence>
<evidence type="ECO:0000256" key="4">
    <source>
        <dbReference type="ARBA" id="ARBA00022771"/>
    </source>
</evidence>
<keyword evidence="2" id="KW-0812">Transmembrane</keyword>
<dbReference type="EMBL" id="KQ987224">
    <property type="protein sequence ID" value="KZV57951.1"/>
    <property type="molecule type" value="Genomic_DNA"/>
</dbReference>
<evidence type="ECO:0000256" key="8">
    <source>
        <dbReference type="PROSITE-ProRule" id="PRU00175"/>
    </source>
</evidence>
<dbReference type="InterPro" id="IPR013083">
    <property type="entry name" value="Znf_RING/FYVE/PHD"/>
</dbReference>
<dbReference type="Gene3D" id="3.30.40.10">
    <property type="entry name" value="Zinc/RING finger domain, C3HC4 (zinc finger)"/>
    <property type="match status" value="1"/>
</dbReference>